<keyword evidence="1" id="KW-0812">Transmembrane</keyword>
<evidence type="ECO:0000313" key="3">
    <source>
        <dbReference type="EMBL" id="OWF42343.1"/>
    </source>
</evidence>
<protein>
    <recommendedName>
        <fullName evidence="5">Fibronectin type-III domain-containing protein</fullName>
    </recommendedName>
</protein>
<feature type="chain" id="PRO_5012080854" description="Fibronectin type-III domain-containing protein" evidence="2">
    <location>
        <begin position="30"/>
        <end position="594"/>
    </location>
</feature>
<accession>A0A210Q0S1</accession>
<organism evidence="3 4">
    <name type="scientific">Mizuhopecten yessoensis</name>
    <name type="common">Japanese scallop</name>
    <name type="synonym">Patinopecten yessoensis</name>
    <dbReference type="NCBI Taxonomy" id="6573"/>
    <lineage>
        <taxon>Eukaryota</taxon>
        <taxon>Metazoa</taxon>
        <taxon>Spiralia</taxon>
        <taxon>Lophotrochozoa</taxon>
        <taxon>Mollusca</taxon>
        <taxon>Bivalvia</taxon>
        <taxon>Autobranchia</taxon>
        <taxon>Pteriomorphia</taxon>
        <taxon>Pectinida</taxon>
        <taxon>Pectinoidea</taxon>
        <taxon>Pectinidae</taxon>
        <taxon>Mizuhopecten</taxon>
    </lineage>
</organism>
<evidence type="ECO:0000256" key="1">
    <source>
        <dbReference type="SAM" id="Phobius"/>
    </source>
</evidence>
<evidence type="ECO:0000313" key="4">
    <source>
        <dbReference type="Proteomes" id="UP000242188"/>
    </source>
</evidence>
<evidence type="ECO:0000256" key="2">
    <source>
        <dbReference type="SAM" id="SignalP"/>
    </source>
</evidence>
<reference evidence="3 4" key="1">
    <citation type="journal article" date="2017" name="Nat. Ecol. Evol.">
        <title>Scallop genome provides insights into evolution of bilaterian karyotype and development.</title>
        <authorList>
            <person name="Wang S."/>
            <person name="Zhang J."/>
            <person name="Jiao W."/>
            <person name="Li J."/>
            <person name="Xun X."/>
            <person name="Sun Y."/>
            <person name="Guo X."/>
            <person name="Huan P."/>
            <person name="Dong B."/>
            <person name="Zhang L."/>
            <person name="Hu X."/>
            <person name="Sun X."/>
            <person name="Wang J."/>
            <person name="Zhao C."/>
            <person name="Wang Y."/>
            <person name="Wang D."/>
            <person name="Huang X."/>
            <person name="Wang R."/>
            <person name="Lv J."/>
            <person name="Li Y."/>
            <person name="Zhang Z."/>
            <person name="Liu B."/>
            <person name="Lu W."/>
            <person name="Hui Y."/>
            <person name="Liang J."/>
            <person name="Zhou Z."/>
            <person name="Hou R."/>
            <person name="Li X."/>
            <person name="Liu Y."/>
            <person name="Li H."/>
            <person name="Ning X."/>
            <person name="Lin Y."/>
            <person name="Zhao L."/>
            <person name="Xing Q."/>
            <person name="Dou J."/>
            <person name="Li Y."/>
            <person name="Mao J."/>
            <person name="Guo H."/>
            <person name="Dou H."/>
            <person name="Li T."/>
            <person name="Mu C."/>
            <person name="Jiang W."/>
            <person name="Fu Q."/>
            <person name="Fu X."/>
            <person name="Miao Y."/>
            <person name="Liu J."/>
            <person name="Yu Q."/>
            <person name="Li R."/>
            <person name="Liao H."/>
            <person name="Li X."/>
            <person name="Kong Y."/>
            <person name="Jiang Z."/>
            <person name="Chourrout D."/>
            <person name="Li R."/>
            <person name="Bao Z."/>
        </authorList>
    </citation>
    <scope>NUCLEOTIDE SEQUENCE [LARGE SCALE GENOMIC DNA]</scope>
    <source>
        <strain evidence="3 4">PY_sf001</strain>
    </source>
</reference>
<name>A0A210Q0S1_MIZYE</name>
<comment type="caution">
    <text evidence="3">The sequence shown here is derived from an EMBL/GenBank/DDBJ whole genome shotgun (WGS) entry which is preliminary data.</text>
</comment>
<gene>
    <name evidence="3" type="ORF">KP79_PYT11935</name>
</gene>
<dbReference type="Proteomes" id="UP000242188">
    <property type="component" value="Unassembled WGS sequence"/>
</dbReference>
<keyword evidence="2" id="KW-0732">Signal</keyword>
<keyword evidence="4" id="KW-1185">Reference proteome</keyword>
<feature type="signal peptide" evidence="2">
    <location>
        <begin position="1"/>
        <end position="29"/>
    </location>
</feature>
<keyword evidence="1" id="KW-1133">Transmembrane helix</keyword>
<dbReference type="EMBL" id="NEDP02005296">
    <property type="protein sequence ID" value="OWF42343.1"/>
    <property type="molecule type" value="Genomic_DNA"/>
</dbReference>
<dbReference type="AlphaFoldDB" id="A0A210Q0S1"/>
<proteinExistence type="predicted"/>
<keyword evidence="1" id="KW-0472">Membrane</keyword>
<sequence>MFSVRNMSLPQVFHAHVLIFAWFSHTCSSVTDLLPILECGPEVQVPCNFSETEPVQTDSNWTPAFCFHLASNSMEIGFKYSKPPYNLRQVKQFEIKIWMDKQRIEDVKVTNTNTHTKCRYKNLEPAIYRIYIRAIIPKSGGKRMASDPRIADILLTEFEGPNTVKKNSTVTKIKLPLNIPQENISTVTIADSSTTHIAPTVSNKYSTKPIAPMFPDDYGSQPVAPTFSDTYTTKGMAPTSLDDNSTKIIALSDPAESLMIVSLIILGTVMGILLAGIYWRQRIQRSIILREDLKPCSDLIPDHLRVTRKNSSEDTECQDASTSACDENYVSLTKPQENDQKAYDSGFDSTKDWAESRLSTYEENVLKPDENSIKNCDSLCDISDGNFIANALVWAEIDRDLSPSVCTIASLACDNKNIQKSSRRGDCIRYSNQGNAREDLHIVQVEQDITGQQRPCTYKCIPQDKEQSYNGKTKHNYSALLERYSSMKVLPNKAKDFQNESPIPERARLLETIVDNGKYDKYPMCLSLSHIQSAETLNLSLSEEMGSINNKYFHLGEAQGTRTHCYGIVKSTKHPVCVINDDINDMISLGEISI</sequence>
<dbReference type="OrthoDB" id="10579319at2759"/>
<feature type="transmembrane region" description="Helical" evidence="1">
    <location>
        <begin position="258"/>
        <end position="279"/>
    </location>
</feature>
<evidence type="ECO:0008006" key="5">
    <source>
        <dbReference type="Google" id="ProtNLM"/>
    </source>
</evidence>